<dbReference type="SUPFAM" id="SSF46689">
    <property type="entry name" value="Homeodomain-like"/>
    <property type="match status" value="2"/>
</dbReference>
<evidence type="ECO:0000256" key="1">
    <source>
        <dbReference type="ARBA" id="ARBA00004496"/>
    </source>
</evidence>
<dbReference type="InterPro" id="IPR051552">
    <property type="entry name" value="HptR"/>
</dbReference>
<keyword evidence="2" id="KW-0963">Cytoplasm</keyword>
<evidence type="ECO:0000256" key="3">
    <source>
        <dbReference type="ARBA" id="ARBA00022553"/>
    </source>
</evidence>
<dbReference type="GO" id="GO:0003700">
    <property type="term" value="F:DNA-binding transcription factor activity"/>
    <property type="evidence" value="ECO:0007669"/>
    <property type="project" value="InterPro"/>
</dbReference>
<feature type="domain" description="HTH araC/xylS-type" evidence="9">
    <location>
        <begin position="406"/>
        <end position="504"/>
    </location>
</feature>
<keyword evidence="3 8" id="KW-0597">Phosphoprotein</keyword>
<dbReference type="InterPro" id="IPR018060">
    <property type="entry name" value="HTH_AraC"/>
</dbReference>
<evidence type="ECO:0000256" key="6">
    <source>
        <dbReference type="ARBA" id="ARBA00023125"/>
    </source>
</evidence>
<dbReference type="PROSITE" id="PS50110">
    <property type="entry name" value="RESPONSE_REGULATORY"/>
    <property type="match status" value="1"/>
</dbReference>
<keyword evidence="6" id="KW-0238">DNA-binding</keyword>
<evidence type="ECO:0000259" key="10">
    <source>
        <dbReference type="PROSITE" id="PS50110"/>
    </source>
</evidence>
<evidence type="ECO:0000256" key="5">
    <source>
        <dbReference type="ARBA" id="ARBA00023015"/>
    </source>
</evidence>
<dbReference type="SMART" id="SM00448">
    <property type="entry name" value="REC"/>
    <property type="match status" value="1"/>
</dbReference>
<keyword evidence="4" id="KW-0902">Two-component regulatory system</keyword>
<dbReference type="OrthoDB" id="342399at2"/>
<evidence type="ECO:0000256" key="7">
    <source>
        <dbReference type="ARBA" id="ARBA00023163"/>
    </source>
</evidence>
<dbReference type="SMART" id="SM00342">
    <property type="entry name" value="HTH_ARAC"/>
    <property type="match status" value="1"/>
</dbReference>
<keyword evidence="12" id="KW-1185">Reference proteome</keyword>
<dbReference type="Gene3D" id="3.40.50.2300">
    <property type="match status" value="1"/>
</dbReference>
<dbReference type="Gene3D" id="1.10.10.60">
    <property type="entry name" value="Homeodomain-like"/>
    <property type="match status" value="2"/>
</dbReference>
<dbReference type="EMBL" id="VLXZ01000001">
    <property type="protein sequence ID" value="TSB48513.1"/>
    <property type="molecule type" value="Genomic_DNA"/>
</dbReference>
<dbReference type="PROSITE" id="PS00041">
    <property type="entry name" value="HTH_ARAC_FAMILY_1"/>
    <property type="match status" value="1"/>
</dbReference>
<feature type="modified residue" description="4-aspartylphosphate" evidence="8">
    <location>
        <position position="55"/>
    </location>
</feature>
<dbReference type="Proteomes" id="UP000318521">
    <property type="component" value="Unassembled WGS sequence"/>
</dbReference>
<keyword evidence="5" id="KW-0805">Transcription regulation</keyword>
<dbReference type="Pfam" id="PF00072">
    <property type="entry name" value="Response_reg"/>
    <property type="match status" value="1"/>
</dbReference>
<dbReference type="InterPro" id="IPR009057">
    <property type="entry name" value="Homeodomain-like_sf"/>
</dbReference>
<evidence type="ECO:0000259" key="9">
    <source>
        <dbReference type="PROSITE" id="PS01124"/>
    </source>
</evidence>
<dbReference type="InterPro" id="IPR020449">
    <property type="entry name" value="Tscrpt_reg_AraC-type_HTH"/>
</dbReference>
<keyword evidence="7" id="KW-0804">Transcription</keyword>
<evidence type="ECO:0000256" key="8">
    <source>
        <dbReference type="PROSITE-ProRule" id="PRU00169"/>
    </source>
</evidence>
<dbReference type="Pfam" id="PF12833">
    <property type="entry name" value="HTH_18"/>
    <property type="match status" value="1"/>
</dbReference>
<proteinExistence type="predicted"/>
<dbReference type="PANTHER" id="PTHR42713:SF3">
    <property type="entry name" value="TRANSCRIPTIONAL REGULATORY PROTEIN HPTR"/>
    <property type="match status" value="1"/>
</dbReference>
<dbReference type="PROSITE" id="PS01124">
    <property type="entry name" value="HTH_ARAC_FAMILY_2"/>
    <property type="match status" value="1"/>
</dbReference>
<evidence type="ECO:0000313" key="11">
    <source>
        <dbReference type="EMBL" id="TSB48513.1"/>
    </source>
</evidence>
<dbReference type="InterPro" id="IPR018062">
    <property type="entry name" value="HTH_AraC-typ_CS"/>
</dbReference>
<name>A0A554A495_9BACI</name>
<accession>A0A554A495</accession>
<organism evidence="11 12">
    <name type="scientific">Alkalicoccobacillus porphyridii</name>
    <dbReference type="NCBI Taxonomy" id="2597270"/>
    <lineage>
        <taxon>Bacteria</taxon>
        <taxon>Bacillati</taxon>
        <taxon>Bacillota</taxon>
        <taxon>Bacilli</taxon>
        <taxon>Bacillales</taxon>
        <taxon>Bacillaceae</taxon>
        <taxon>Alkalicoccobacillus</taxon>
    </lineage>
</organism>
<dbReference type="SUPFAM" id="SSF52172">
    <property type="entry name" value="CheY-like"/>
    <property type="match status" value="1"/>
</dbReference>
<comment type="caution">
    <text evidence="11">The sequence shown here is derived from an EMBL/GenBank/DDBJ whole genome shotgun (WGS) entry which is preliminary data.</text>
</comment>
<reference evidence="11 12" key="1">
    <citation type="submission" date="2019-07" db="EMBL/GenBank/DDBJ databases">
        <authorList>
            <person name="Park Y.J."/>
            <person name="Jeong S.E."/>
            <person name="Jung H.S."/>
        </authorList>
    </citation>
    <scope>NUCLEOTIDE SEQUENCE [LARGE SCALE GENOMIC DNA]</scope>
    <source>
        <strain evidence="12">P16(2019)</strain>
    </source>
</reference>
<comment type="subcellular location">
    <subcellularLocation>
        <location evidence="1">Cytoplasm</location>
    </subcellularLocation>
</comment>
<dbReference type="GO" id="GO:0005737">
    <property type="term" value="C:cytoplasm"/>
    <property type="evidence" value="ECO:0007669"/>
    <property type="project" value="UniProtKB-SubCell"/>
</dbReference>
<dbReference type="GO" id="GO:0043565">
    <property type="term" value="F:sequence-specific DNA binding"/>
    <property type="evidence" value="ECO:0007669"/>
    <property type="project" value="InterPro"/>
</dbReference>
<evidence type="ECO:0000256" key="2">
    <source>
        <dbReference type="ARBA" id="ARBA00022490"/>
    </source>
</evidence>
<feature type="domain" description="Response regulatory" evidence="10">
    <location>
        <begin position="3"/>
        <end position="120"/>
    </location>
</feature>
<evidence type="ECO:0000256" key="4">
    <source>
        <dbReference type="ARBA" id="ARBA00023012"/>
    </source>
</evidence>
<evidence type="ECO:0000313" key="12">
    <source>
        <dbReference type="Proteomes" id="UP000318521"/>
    </source>
</evidence>
<gene>
    <name evidence="11" type="ORF">FN960_02875</name>
</gene>
<protein>
    <submittedName>
        <fullName evidence="11">Response regulator transcription factor</fullName>
    </submittedName>
</protein>
<dbReference type="PRINTS" id="PR00032">
    <property type="entry name" value="HTHARAC"/>
</dbReference>
<dbReference type="CDD" id="cd17536">
    <property type="entry name" value="REC_YesN-like"/>
    <property type="match status" value="1"/>
</dbReference>
<dbReference type="PANTHER" id="PTHR42713">
    <property type="entry name" value="HISTIDINE KINASE-RELATED"/>
    <property type="match status" value="1"/>
</dbReference>
<dbReference type="GO" id="GO:0000160">
    <property type="term" value="P:phosphorelay signal transduction system"/>
    <property type="evidence" value="ECO:0007669"/>
    <property type="project" value="UniProtKB-KW"/>
</dbReference>
<dbReference type="AlphaFoldDB" id="A0A554A495"/>
<dbReference type="InterPro" id="IPR001789">
    <property type="entry name" value="Sig_transdc_resp-reg_receiver"/>
</dbReference>
<dbReference type="InterPro" id="IPR011006">
    <property type="entry name" value="CheY-like_superfamily"/>
</dbReference>
<sequence>MIKMLIVDDEPVICQGLAQTILWESIGVEVVGVAFNGKQALQKIEEHQVDLVLTDVSMPVMDGLELAACVAQQLSETKLIIISGFDEFDYARTALRLGVEDYLLKPVDVDELMTLVQSVSKRIAAKKKEIIQDEHKTMENLLFDAVFRTPSSKDIFLELTDRYAAHRMIVCELPGYSQETNLWTKQVEAVFEQISPTYGIHYVSLGGHENEWVLFLYGDSMQELSDHQLAIIWEEVSGRLDFPLQAVVSETSETAANCHKQYQQSLELLDQLRGHGEGLYFFGAEVSSSEAPYPKAAEDCLLEAIIKQDEIKIRACINEMIATFADSGYSLSQTVHVCRELELVLKRKLQERLPNKPFDHLNLHLHKEVDLRIMNTFEVIEEIVVRDMIGFLGEVELTEQQHWVIENIRRYIHKHYQQDLRASEVAEKHFITPNYFSMLFKQETGKSFSEYLNGLRINQASELLLSTSNKVFEIAEYVGYKEYKYFVQVFKKHVGLTPTHYRRLNASHDTRKKQI</sequence>